<evidence type="ECO:0000256" key="5">
    <source>
        <dbReference type="ARBA" id="ARBA00023591"/>
    </source>
</evidence>
<proteinExistence type="inferred from homology"/>
<dbReference type="GO" id="GO:0048046">
    <property type="term" value="C:apoplast"/>
    <property type="evidence" value="ECO:0007669"/>
    <property type="project" value="UniProtKB-SubCell"/>
</dbReference>
<dbReference type="Proteomes" id="UP000516437">
    <property type="component" value="Unassembled WGS sequence"/>
</dbReference>
<comment type="subcellular location">
    <subcellularLocation>
        <location evidence="1">Secreted</location>
        <location evidence="1">Extracellular space</location>
        <location evidence="1">Apoplast</location>
    </subcellularLocation>
</comment>
<sequence length="153" mass="16659">MAQPSVAEWWKSTEKYYHLINSKNSGLALSLGTRIVDEKYTLGKSLSNKQIVELASKGGQRNAINVVLTSADVTVEGFCQNKCGTRGSSKGTAINGKTYSFAYIWVGNSETQCPGQCSWPYYQPIYIPQSPPPVAPNNDVGLDGTWSSTWLAS</sequence>
<evidence type="ECO:0000256" key="3">
    <source>
        <dbReference type="ARBA" id="ARBA00022525"/>
    </source>
</evidence>
<dbReference type="OrthoDB" id="2017091at2759"/>
<protein>
    <recommendedName>
        <fullName evidence="8">Protein EXORDIUM</fullName>
    </recommendedName>
</protein>
<evidence type="ECO:0000256" key="4">
    <source>
        <dbReference type="ARBA" id="ARBA00022729"/>
    </source>
</evidence>
<dbReference type="PANTHER" id="PTHR31279">
    <property type="entry name" value="PROTEIN EXORDIUM-LIKE 5"/>
    <property type="match status" value="1"/>
</dbReference>
<keyword evidence="3" id="KW-0964">Secreted</keyword>
<dbReference type="Pfam" id="PF04674">
    <property type="entry name" value="Phi_1"/>
    <property type="match status" value="1"/>
</dbReference>
<keyword evidence="2" id="KW-0052">Apoplast</keyword>
<comment type="caution">
    <text evidence="6">The sequence shown here is derived from an EMBL/GenBank/DDBJ whole genome shotgun (WGS) entry which is preliminary data.</text>
</comment>
<evidence type="ECO:0000313" key="7">
    <source>
        <dbReference type="Proteomes" id="UP000516437"/>
    </source>
</evidence>
<dbReference type="EMBL" id="RXIC02000012">
    <property type="protein sequence ID" value="KAB1228115.1"/>
    <property type="molecule type" value="Genomic_DNA"/>
</dbReference>
<dbReference type="InterPro" id="IPR006766">
    <property type="entry name" value="EXORDIUM-like"/>
</dbReference>
<keyword evidence="7" id="KW-1185">Reference proteome</keyword>
<dbReference type="PANTHER" id="PTHR31279:SF66">
    <property type="entry name" value="PHOSPHATE-RESPONSIVE 1 FAMILY PROTEIN"/>
    <property type="match status" value="1"/>
</dbReference>
<keyword evidence="4" id="KW-0732">Signal</keyword>
<organism evidence="6 7">
    <name type="scientific">Morella rubra</name>
    <name type="common">Chinese bayberry</name>
    <dbReference type="NCBI Taxonomy" id="262757"/>
    <lineage>
        <taxon>Eukaryota</taxon>
        <taxon>Viridiplantae</taxon>
        <taxon>Streptophyta</taxon>
        <taxon>Embryophyta</taxon>
        <taxon>Tracheophyta</taxon>
        <taxon>Spermatophyta</taxon>
        <taxon>Magnoliopsida</taxon>
        <taxon>eudicotyledons</taxon>
        <taxon>Gunneridae</taxon>
        <taxon>Pentapetalae</taxon>
        <taxon>rosids</taxon>
        <taxon>fabids</taxon>
        <taxon>Fagales</taxon>
        <taxon>Myricaceae</taxon>
        <taxon>Morella</taxon>
    </lineage>
</organism>
<comment type="similarity">
    <text evidence="5">Belongs to the EXORDIUM family.</text>
</comment>
<dbReference type="AlphaFoldDB" id="A0A6A1WS25"/>
<evidence type="ECO:0008006" key="8">
    <source>
        <dbReference type="Google" id="ProtNLM"/>
    </source>
</evidence>
<gene>
    <name evidence="6" type="ORF">CJ030_MR4G013717</name>
</gene>
<evidence type="ECO:0000256" key="2">
    <source>
        <dbReference type="ARBA" id="ARBA00022523"/>
    </source>
</evidence>
<evidence type="ECO:0000256" key="1">
    <source>
        <dbReference type="ARBA" id="ARBA00004271"/>
    </source>
</evidence>
<reference evidence="6 7" key="1">
    <citation type="journal article" date="2019" name="Plant Biotechnol. J.">
        <title>The red bayberry genome and genetic basis of sex determination.</title>
        <authorList>
            <person name="Jia H.M."/>
            <person name="Jia H.J."/>
            <person name="Cai Q.L."/>
            <person name="Wang Y."/>
            <person name="Zhao H.B."/>
            <person name="Yang W.F."/>
            <person name="Wang G.Y."/>
            <person name="Li Y.H."/>
            <person name="Zhan D.L."/>
            <person name="Shen Y.T."/>
            <person name="Niu Q.F."/>
            <person name="Chang L."/>
            <person name="Qiu J."/>
            <person name="Zhao L."/>
            <person name="Xie H.B."/>
            <person name="Fu W.Y."/>
            <person name="Jin J."/>
            <person name="Li X.W."/>
            <person name="Jiao Y."/>
            <person name="Zhou C.C."/>
            <person name="Tu T."/>
            <person name="Chai C.Y."/>
            <person name="Gao J.L."/>
            <person name="Fan L.J."/>
            <person name="van de Weg E."/>
            <person name="Wang J.Y."/>
            <person name="Gao Z.S."/>
        </authorList>
    </citation>
    <scope>NUCLEOTIDE SEQUENCE [LARGE SCALE GENOMIC DNA]</scope>
    <source>
        <tissue evidence="6">Leaves</tissue>
    </source>
</reference>
<name>A0A6A1WS25_9ROSI</name>
<evidence type="ECO:0000313" key="6">
    <source>
        <dbReference type="EMBL" id="KAB1228115.1"/>
    </source>
</evidence>
<accession>A0A6A1WS25</accession>